<evidence type="ECO:0000313" key="1">
    <source>
        <dbReference type="EMBL" id="KAG0414021.1"/>
    </source>
</evidence>
<sequence>FIPHQESHNNCCVVGCNSTSKSAHGTKFYGFPSKPYAAECRTAWVRLVRRG</sequence>
<name>A0AC60P3W8_IXOPE</name>
<dbReference type="EMBL" id="JABSTQ010011213">
    <property type="protein sequence ID" value="KAG0414021.1"/>
    <property type="molecule type" value="Genomic_DNA"/>
</dbReference>
<reference evidence="1 2" key="1">
    <citation type="journal article" date="2020" name="Cell">
        <title>Large-Scale Comparative Analyses of Tick Genomes Elucidate Their Genetic Diversity and Vector Capacities.</title>
        <authorList>
            <consortium name="Tick Genome and Microbiome Consortium (TIGMIC)"/>
            <person name="Jia N."/>
            <person name="Wang J."/>
            <person name="Shi W."/>
            <person name="Du L."/>
            <person name="Sun Y."/>
            <person name="Zhan W."/>
            <person name="Jiang J.F."/>
            <person name="Wang Q."/>
            <person name="Zhang B."/>
            <person name="Ji P."/>
            <person name="Bell-Sakyi L."/>
            <person name="Cui X.M."/>
            <person name="Yuan T.T."/>
            <person name="Jiang B.G."/>
            <person name="Yang W.F."/>
            <person name="Lam T.T."/>
            <person name="Chang Q.C."/>
            <person name="Ding S.J."/>
            <person name="Wang X.J."/>
            <person name="Zhu J.G."/>
            <person name="Ruan X.D."/>
            <person name="Zhao L."/>
            <person name="Wei J.T."/>
            <person name="Ye R.Z."/>
            <person name="Que T.C."/>
            <person name="Du C.H."/>
            <person name="Zhou Y.H."/>
            <person name="Cheng J.X."/>
            <person name="Dai P.F."/>
            <person name="Guo W.B."/>
            <person name="Han X.H."/>
            <person name="Huang E.J."/>
            <person name="Li L.F."/>
            <person name="Wei W."/>
            <person name="Gao Y.C."/>
            <person name="Liu J.Z."/>
            <person name="Shao H.Z."/>
            <person name="Wang X."/>
            <person name="Wang C.C."/>
            <person name="Yang T.C."/>
            <person name="Huo Q.B."/>
            <person name="Li W."/>
            <person name="Chen H.Y."/>
            <person name="Chen S.E."/>
            <person name="Zhou L.G."/>
            <person name="Ni X.B."/>
            <person name="Tian J.H."/>
            <person name="Sheng Y."/>
            <person name="Liu T."/>
            <person name="Pan Y.S."/>
            <person name="Xia L.Y."/>
            <person name="Li J."/>
            <person name="Zhao F."/>
            <person name="Cao W.C."/>
        </authorList>
    </citation>
    <scope>NUCLEOTIDE SEQUENCE [LARGE SCALE GENOMIC DNA]</scope>
    <source>
        <strain evidence="1">Iper-2018</strain>
    </source>
</reference>
<comment type="caution">
    <text evidence="1">The sequence shown here is derived from an EMBL/GenBank/DDBJ whole genome shotgun (WGS) entry which is preliminary data.</text>
</comment>
<proteinExistence type="predicted"/>
<keyword evidence="2" id="KW-1185">Reference proteome</keyword>
<feature type="non-terminal residue" evidence="1">
    <location>
        <position position="51"/>
    </location>
</feature>
<protein>
    <submittedName>
        <fullName evidence="1">Uncharacterized protein</fullName>
    </submittedName>
</protein>
<feature type="non-terminal residue" evidence="1">
    <location>
        <position position="1"/>
    </location>
</feature>
<evidence type="ECO:0000313" key="2">
    <source>
        <dbReference type="Proteomes" id="UP000805193"/>
    </source>
</evidence>
<gene>
    <name evidence="1" type="ORF">HPB47_008815</name>
</gene>
<dbReference type="Proteomes" id="UP000805193">
    <property type="component" value="Unassembled WGS sequence"/>
</dbReference>
<accession>A0AC60P3W8</accession>
<organism evidence="1 2">
    <name type="scientific">Ixodes persulcatus</name>
    <name type="common">Taiga tick</name>
    <dbReference type="NCBI Taxonomy" id="34615"/>
    <lineage>
        <taxon>Eukaryota</taxon>
        <taxon>Metazoa</taxon>
        <taxon>Ecdysozoa</taxon>
        <taxon>Arthropoda</taxon>
        <taxon>Chelicerata</taxon>
        <taxon>Arachnida</taxon>
        <taxon>Acari</taxon>
        <taxon>Parasitiformes</taxon>
        <taxon>Ixodida</taxon>
        <taxon>Ixodoidea</taxon>
        <taxon>Ixodidae</taxon>
        <taxon>Ixodinae</taxon>
        <taxon>Ixodes</taxon>
    </lineage>
</organism>